<gene>
    <name evidence="1" type="ORF">NCTC5050_01211</name>
</gene>
<dbReference type="EMBL" id="UGLZ01000004">
    <property type="protein sequence ID" value="STU63647.1"/>
    <property type="molecule type" value="Genomic_DNA"/>
</dbReference>
<evidence type="ECO:0000313" key="1">
    <source>
        <dbReference type="EMBL" id="STU63647.1"/>
    </source>
</evidence>
<name>A0A377Z8M2_KLEPO</name>
<evidence type="ECO:0000313" key="2">
    <source>
        <dbReference type="Proteomes" id="UP000255382"/>
    </source>
</evidence>
<reference evidence="1 2" key="1">
    <citation type="submission" date="2018-06" db="EMBL/GenBank/DDBJ databases">
        <authorList>
            <consortium name="Pathogen Informatics"/>
            <person name="Doyle S."/>
        </authorList>
    </citation>
    <scope>NUCLEOTIDE SEQUENCE [LARGE SCALE GENOMIC DNA]</scope>
    <source>
        <strain evidence="1 2">NCTC5050</strain>
    </source>
</reference>
<dbReference type="Proteomes" id="UP000255382">
    <property type="component" value="Unassembled WGS sequence"/>
</dbReference>
<keyword evidence="2" id="KW-1185">Reference proteome</keyword>
<protein>
    <submittedName>
        <fullName evidence="1">Uncharacterized protein</fullName>
    </submittedName>
</protein>
<organism evidence="1 2">
    <name type="scientific">Klebsiella pneumoniae subsp. ozaenae</name>
    <dbReference type="NCBI Taxonomy" id="574"/>
    <lineage>
        <taxon>Bacteria</taxon>
        <taxon>Pseudomonadati</taxon>
        <taxon>Pseudomonadota</taxon>
        <taxon>Gammaproteobacteria</taxon>
        <taxon>Enterobacterales</taxon>
        <taxon>Enterobacteriaceae</taxon>
        <taxon>Klebsiella/Raoultella group</taxon>
        <taxon>Klebsiella</taxon>
        <taxon>Klebsiella pneumoniae complex</taxon>
    </lineage>
</organism>
<proteinExistence type="predicted"/>
<sequence>MMQNAGSMDRTKYLGGSDVAGILGISPMAHSA</sequence>
<accession>A0A377Z8M2</accession>
<dbReference type="AlphaFoldDB" id="A0A377Z8M2"/>